<dbReference type="Proteomes" id="UP000318704">
    <property type="component" value="Chromosome"/>
</dbReference>
<dbReference type="KEGG" id="gaw:V144x_42930"/>
<proteinExistence type="predicted"/>
<evidence type="ECO:0000313" key="1">
    <source>
        <dbReference type="EMBL" id="QDT98785.1"/>
    </source>
</evidence>
<organism evidence="1 2">
    <name type="scientific">Gimesia aquarii</name>
    <dbReference type="NCBI Taxonomy" id="2527964"/>
    <lineage>
        <taxon>Bacteria</taxon>
        <taxon>Pseudomonadati</taxon>
        <taxon>Planctomycetota</taxon>
        <taxon>Planctomycetia</taxon>
        <taxon>Planctomycetales</taxon>
        <taxon>Planctomycetaceae</taxon>
        <taxon>Gimesia</taxon>
    </lineage>
</organism>
<sequence>MNVRKASEFTVVTRSGETVLISGYKRIRHEYDQKNGFYEIEDKHEFLEDEFGRSVNCIEKGNYQIIDGTSLIDAVSDDLGAL</sequence>
<gene>
    <name evidence="1" type="ORF">V144x_42930</name>
</gene>
<dbReference type="RefSeq" id="WP_144987734.1">
    <property type="nucleotide sequence ID" value="NZ_CP037920.1"/>
</dbReference>
<protein>
    <submittedName>
        <fullName evidence="1">Uncharacterized protein</fullName>
    </submittedName>
</protein>
<dbReference type="AlphaFoldDB" id="A0A517W0J8"/>
<reference evidence="1 2" key="1">
    <citation type="submission" date="2019-03" db="EMBL/GenBank/DDBJ databases">
        <title>Deep-cultivation of Planctomycetes and their phenomic and genomic characterization uncovers novel biology.</title>
        <authorList>
            <person name="Wiegand S."/>
            <person name="Jogler M."/>
            <person name="Boedeker C."/>
            <person name="Pinto D."/>
            <person name="Vollmers J."/>
            <person name="Rivas-Marin E."/>
            <person name="Kohn T."/>
            <person name="Peeters S.H."/>
            <person name="Heuer A."/>
            <person name="Rast P."/>
            <person name="Oberbeckmann S."/>
            <person name="Bunk B."/>
            <person name="Jeske O."/>
            <person name="Meyerdierks A."/>
            <person name="Storesund J.E."/>
            <person name="Kallscheuer N."/>
            <person name="Luecker S."/>
            <person name="Lage O.M."/>
            <person name="Pohl T."/>
            <person name="Merkel B.J."/>
            <person name="Hornburger P."/>
            <person name="Mueller R.-W."/>
            <person name="Bruemmer F."/>
            <person name="Labrenz M."/>
            <person name="Spormann A.M."/>
            <person name="Op den Camp H."/>
            <person name="Overmann J."/>
            <person name="Amann R."/>
            <person name="Jetten M.S.M."/>
            <person name="Mascher T."/>
            <person name="Medema M.H."/>
            <person name="Devos D.P."/>
            <person name="Kaster A.-K."/>
            <person name="Ovreas L."/>
            <person name="Rohde M."/>
            <person name="Galperin M.Y."/>
            <person name="Jogler C."/>
        </authorList>
    </citation>
    <scope>NUCLEOTIDE SEQUENCE [LARGE SCALE GENOMIC DNA]</scope>
    <source>
        <strain evidence="1 2">V144</strain>
    </source>
</reference>
<dbReference type="EMBL" id="CP037920">
    <property type="protein sequence ID" value="QDT98785.1"/>
    <property type="molecule type" value="Genomic_DNA"/>
</dbReference>
<evidence type="ECO:0000313" key="2">
    <source>
        <dbReference type="Proteomes" id="UP000318704"/>
    </source>
</evidence>
<accession>A0A517W0J8</accession>
<name>A0A517W0J8_9PLAN</name>